<feature type="non-terminal residue" evidence="1">
    <location>
        <position position="143"/>
    </location>
</feature>
<name>A0A382ZZJ8_9ZZZZ</name>
<dbReference type="AlphaFoldDB" id="A0A382ZZJ8"/>
<gene>
    <name evidence="1" type="ORF">METZ01_LOCUS453715</name>
</gene>
<evidence type="ECO:0000313" key="1">
    <source>
        <dbReference type="EMBL" id="SVE00861.1"/>
    </source>
</evidence>
<reference evidence="1" key="1">
    <citation type="submission" date="2018-05" db="EMBL/GenBank/DDBJ databases">
        <authorList>
            <person name="Lanie J.A."/>
            <person name="Ng W.-L."/>
            <person name="Kazmierczak K.M."/>
            <person name="Andrzejewski T.M."/>
            <person name="Davidsen T.M."/>
            <person name="Wayne K.J."/>
            <person name="Tettelin H."/>
            <person name="Glass J.I."/>
            <person name="Rusch D."/>
            <person name="Podicherti R."/>
            <person name="Tsui H.-C.T."/>
            <person name="Winkler M.E."/>
        </authorList>
    </citation>
    <scope>NUCLEOTIDE SEQUENCE</scope>
</reference>
<proteinExistence type="predicted"/>
<accession>A0A382ZZJ8</accession>
<dbReference type="EMBL" id="UINC01187902">
    <property type="protein sequence ID" value="SVE00861.1"/>
    <property type="molecule type" value="Genomic_DNA"/>
</dbReference>
<organism evidence="1">
    <name type="scientific">marine metagenome</name>
    <dbReference type="NCBI Taxonomy" id="408172"/>
    <lineage>
        <taxon>unclassified sequences</taxon>
        <taxon>metagenomes</taxon>
        <taxon>ecological metagenomes</taxon>
    </lineage>
</organism>
<evidence type="ECO:0008006" key="2">
    <source>
        <dbReference type="Google" id="ProtNLM"/>
    </source>
</evidence>
<protein>
    <recommendedName>
        <fullName evidence="2">SGNH hydrolase-type esterase domain-containing protein</fullName>
    </recommendedName>
</protein>
<sequence length="143" mass="15900">MKKLNNLLKILTAQVMTIAIVLTLVEIAGQLYAYSNPGYEALSAIPDRTIGWRLAPNLEYTHTGGHWYANEFSVEIKHNSQGFRDDNRSTKKPPGTTRIALLGDSFVAAKEVAFKNTPGQILEGLLNNQNVSIKQNQNFEVLN</sequence>